<comment type="caution">
    <text evidence="2">The sequence shown here is derived from an EMBL/GenBank/DDBJ whole genome shotgun (WGS) entry which is preliminary data.</text>
</comment>
<dbReference type="GO" id="GO:0008081">
    <property type="term" value="F:phosphoric diester hydrolase activity"/>
    <property type="evidence" value="ECO:0007669"/>
    <property type="project" value="InterPro"/>
</dbReference>
<evidence type="ECO:0000313" key="3">
    <source>
        <dbReference type="Proteomes" id="UP001331761"/>
    </source>
</evidence>
<keyword evidence="3" id="KW-1185">Reference proteome</keyword>
<sequence length="67" mass="7810">WIVVGKEKKLFLSKKKVAHCSNFVEDARQLGIHVLAWTVNESYQATFLRYNNVPFLTDYPQLLKGKQ</sequence>
<proteinExistence type="predicted"/>
<dbReference type="GO" id="GO:0006629">
    <property type="term" value="P:lipid metabolic process"/>
    <property type="evidence" value="ECO:0007669"/>
    <property type="project" value="InterPro"/>
</dbReference>
<feature type="domain" description="GP-PDE" evidence="1">
    <location>
        <begin position="9"/>
        <end position="61"/>
    </location>
</feature>
<dbReference type="SUPFAM" id="SSF51695">
    <property type="entry name" value="PLC-like phosphodiesterases"/>
    <property type="match status" value="1"/>
</dbReference>
<accession>A0AAN8IEU5</accession>
<dbReference type="Pfam" id="PF03009">
    <property type="entry name" value="GDPD"/>
    <property type="match status" value="1"/>
</dbReference>
<dbReference type="AlphaFoldDB" id="A0AAN8IEU5"/>
<dbReference type="Proteomes" id="UP001331761">
    <property type="component" value="Unassembled WGS sequence"/>
</dbReference>
<feature type="non-terminal residue" evidence="2">
    <location>
        <position position="1"/>
    </location>
</feature>
<organism evidence="2 3">
    <name type="scientific">Trichostrongylus colubriformis</name>
    <name type="common">Black scour worm</name>
    <dbReference type="NCBI Taxonomy" id="6319"/>
    <lineage>
        <taxon>Eukaryota</taxon>
        <taxon>Metazoa</taxon>
        <taxon>Ecdysozoa</taxon>
        <taxon>Nematoda</taxon>
        <taxon>Chromadorea</taxon>
        <taxon>Rhabditida</taxon>
        <taxon>Rhabditina</taxon>
        <taxon>Rhabditomorpha</taxon>
        <taxon>Strongyloidea</taxon>
        <taxon>Trichostrongylidae</taxon>
        <taxon>Trichostrongylus</taxon>
    </lineage>
</organism>
<dbReference type="InterPro" id="IPR017946">
    <property type="entry name" value="PLC-like_Pdiesterase_TIM-brl"/>
</dbReference>
<evidence type="ECO:0000313" key="2">
    <source>
        <dbReference type="EMBL" id="KAK5966587.1"/>
    </source>
</evidence>
<dbReference type="Gene3D" id="3.20.20.190">
    <property type="entry name" value="Phosphatidylinositol (PI) phosphodiesterase"/>
    <property type="match status" value="1"/>
</dbReference>
<reference evidence="2 3" key="1">
    <citation type="submission" date="2019-10" db="EMBL/GenBank/DDBJ databases">
        <title>Assembly and Annotation for the nematode Trichostrongylus colubriformis.</title>
        <authorList>
            <person name="Martin J."/>
        </authorList>
    </citation>
    <scope>NUCLEOTIDE SEQUENCE [LARGE SCALE GENOMIC DNA]</scope>
    <source>
        <strain evidence="2">G859</strain>
        <tissue evidence="2">Whole worm</tissue>
    </source>
</reference>
<dbReference type="InterPro" id="IPR030395">
    <property type="entry name" value="GP_PDE_dom"/>
</dbReference>
<dbReference type="EMBL" id="WIXE01023351">
    <property type="protein sequence ID" value="KAK5966587.1"/>
    <property type="molecule type" value="Genomic_DNA"/>
</dbReference>
<protein>
    <recommendedName>
        <fullName evidence="1">GP-PDE domain-containing protein</fullName>
    </recommendedName>
</protein>
<name>A0AAN8IEU5_TRICO</name>
<gene>
    <name evidence="2" type="ORF">GCK32_022569</name>
</gene>
<evidence type="ECO:0000259" key="1">
    <source>
        <dbReference type="Pfam" id="PF03009"/>
    </source>
</evidence>